<dbReference type="Proteomes" id="UP000001520">
    <property type="component" value="Chromosome"/>
</dbReference>
<dbReference type="GO" id="GO:0000105">
    <property type="term" value="P:L-histidine biosynthetic process"/>
    <property type="evidence" value="ECO:0007669"/>
    <property type="project" value="UniProtKB-UniRule"/>
</dbReference>
<keyword evidence="5 6" id="KW-0456">Lyase</keyword>
<comment type="pathway">
    <text evidence="1 6 7">Amino-acid biosynthesis; L-histidine biosynthesis; L-histidine from 5-phospho-alpha-D-ribose 1-diphosphate: step 6/9.</text>
</comment>
<dbReference type="RefSeq" id="WP_013006804.1">
    <property type="nucleotide sequence ID" value="NC_013939.1"/>
</dbReference>
<dbReference type="eggNOG" id="COG0131">
    <property type="taxonomic scope" value="Bacteria"/>
</dbReference>
<dbReference type="HOGENOM" id="CLU_044308_3_0_0"/>
<keyword evidence="4 6" id="KW-0368">Histidine biosynthesis</keyword>
<dbReference type="AlphaFoldDB" id="D3PAD3"/>
<dbReference type="NCBIfam" id="NF002111">
    <property type="entry name" value="PRK00951.2-1"/>
    <property type="match status" value="1"/>
</dbReference>
<dbReference type="InterPro" id="IPR038494">
    <property type="entry name" value="IGPD_sf"/>
</dbReference>
<dbReference type="KEGG" id="ddf:DEFDS_0044"/>
<dbReference type="PROSITE" id="PS00955">
    <property type="entry name" value="IGP_DEHYDRATASE_2"/>
    <property type="match status" value="1"/>
</dbReference>
<evidence type="ECO:0000313" key="8">
    <source>
        <dbReference type="EMBL" id="BAI79556.1"/>
    </source>
</evidence>
<dbReference type="EC" id="4.2.1.19" evidence="6 7"/>
<dbReference type="OrthoDB" id="9790411at2"/>
<dbReference type="PANTHER" id="PTHR23133:SF2">
    <property type="entry name" value="IMIDAZOLEGLYCEROL-PHOSPHATE DEHYDRATASE"/>
    <property type="match status" value="1"/>
</dbReference>
<evidence type="ECO:0000313" key="9">
    <source>
        <dbReference type="Proteomes" id="UP000001520"/>
    </source>
</evidence>
<dbReference type="PROSITE" id="PS00954">
    <property type="entry name" value="IGP_DEHYDRATASE_1"/>
    <property type="match status" value="1"/>
</dbReference>
<dbReference type="SUPFAM" id="SSF54211">
    <property type="entry name" value="Ribosomal protein S5 domain 2-like"/>
    <property type="match status" value="2"/>
</dbReference>
<sequence length="193" mass="21979">MRTATLERKTKETEIKLTINLDGKGEYEIETEVGFFNHMLELFTHHSAIDLKLKAKGDTHVDYHHLVEDVGILLGKAFYQALGDKKGINRYGFSLIPMDEALVETAIDFSGRPFLVFNAEFYTEKIGDFHTELIEEFFQAFTKNAKVTLHINKRDGKNSHHIAEAIFKSFARSVKEAIKINNDKISSTKGVLE</sequence>
<accession>D3PAD3</accession>
<dbReference type="InterPro" id="IPR000807">
    <property type="entry name" value="ImidazoleglycerolP_deHydtase"/>
</dbReference>
<dbReference type="FunFam" id="3.30.230.40:FF:000001">
    <property type="entry name" value="Imidazoleglycerol-phosphate dehydratase HisB"/>
    <property type="match status" value="1"/>
</dbReference>
<comment type="similarity">
    <text evidence="6 7">Belongs to the imidazoleglycerol-phosphate dehydratase family.</text>
</comment>
<dbReference type="STRING" id="639282.DEFDS_0044"/>
<organism evidence="8 9">
    <name type="scientific">Deferribacter desulfuricans (strain DSM 14783 / JCM 11476 / NBRC 101012 / SSM1)</name>
    <dbReference type="NCBI Taxonomy" id="639282"/>
    <lineage>
        <taxon>Bacteria</taxon>
        <taxon>Pseudomonadati</taxon>
        <taxon>Deferribacterota</taxon>
        <taxon>Deferribacteres</taxon>
        <taxon>Deferribacterales</taxon>
        <taxon>Deferribacteraceae</taxon>
        <taxon>Deferribacter</taxon>
    </lineage>
</organism>
<dbReference type="HAMAP" id="MF_00076">
    <property type="entry name" value="HisB"/>
    <property type="match status" value="1"/>
</dbReference>
<dbReference type="InterPro" id="IPR020565">
    <property type="entry name" value="ImidazoleglycerP_deHydtase_CS"/>
</dbReference>
<evidence type="ECO:0000256" key="6">
    <source>
        <dbReference type="HAMAP-Rule" id="MF_00076"/>
    </source>
</evidence>
<dbReference type="UniPathway" id="UPA00031">
    <property type="reaction ID" value="UER00011"/>
</dbReference>
<dbReference type="Gene3D" id="3.30.230.40">
    <property type="entry name" value="Imidazole glycerol phosphate dehydratase, domain 1"/>
    <property type="match status" value="2"/>
</dbReference>
<dbReference type="GO" id="GO:0004424">
    <property type="term" value="F:imidazoleglycerol-phosphate dehydratase activity"/>
    <property type="evidence" value="ECO:0007669"/>
    <property type="project" value="UniProtKB-UniRule"/>
</dbReference>
<protein>
    <recommendedName>
        <fullName evidence="2 6">Imidazoleglycerol-phosphate dehydratase</fullName>
        <shortName evidence="6">IGPD</shortName>
        <ecNumber evidence="6 7">4.2.1.19</ecNumber>
    </recommendedName>
</protein>
<dbReference type="NCBIfam" id="NF002109">
    <property type="entry name" value="PRK00951.1-5"/>
    <property type="match status" value="1"/>
</dbReference>
<evidence type="ECO:0000256" key="5">
    <source>
        <dbReference type="ARBA" id="ARBA00023239"/>
    </source>
</evidence>
<evidence type="ECO:0000256" key="2">
    <source>
        <dbReference type="ARBA" id="ARBA00016664"/>
    </source>
</evidence>
<evidence type="ECO:0000256" key="3">
    <source>
        <dbReference type="ARBA" id="ARBA00022605"/>
    </source>
</evidence>
<keyword evidence="6" id="KW-0963">Cytoplasm</keyword>
<dbReference type="NCBIfam" id="NF002114">
    <property type="entry name" value="PRK00951.2-4"/>
    <property type="match status" value="1"/>
</dbReference>
<comment type="catalytic activity">
    <reaction evidence="6 7">
        <text>D-erythro-1-(imidazol-4-yl)glycerol 3-phosphate = 3-(imidazol-4-yl)-2-oxopropyl phosphate + H2O</text>
        <dbReference type="Rhea" id="RHEA:11040"/>
        <dbReference type="ChEBI" id="CHEBI:15377"/>
        <dbReference type="ChEBI" id="CHEBI:57766"/>
        <dbReference type="ChEBI" id="CHEBI:58278"/>
        <dbReference type="EC" id="4.2.1.19"/>
    </reaction>
</comment>
<reference evidence="8 9" key="1">
    <citation type="journal article" date="2010" name="DNA Res.">
        <title>Bacterial lifestyle in a deep-sea hydrothermal vent chimney revealed by the genome sequence of the thermophilic bacterium Deferribacter desulfuricans SSM1.</title>
        <authorList>
            <person name="Takaki Y."/>
            <person name="Shimamura S."/>
            <person name="Nakagawa S."/>
            <person name="Fukuhara Y."/>
            <person name="Horikawa H."/>
            <person name="Ankai A."/>
            <person name="Harada T."/>
            <person name="Hosoyama A."/>
            <person name="Oguchi A."/>
            <person name="Fukui S."/>
            <person name="Fujita N."/>
            <person name="Takami H."/>
            <person name="Takai K."/>
        </authorList>
    </citation>
    <scope>NUCLEOTIDE SEQUENCE [LARGE SCALE GENOMIC DNA]</scope>
    <source>
        <strain evidence="9">DSM 14783 / JCM 11476 / NBRC 101012 / SSM1</strain>
    </source>
</reference>
<evidence type="ECO:0000256" key="1">
    <source>
        <dbReference type="ARBA" id="ARBA00005047"/>
    </source>
</evidence>
<dbReference type="CDD" id="cd07914">
    <property type="entry name" value="IGPD"/>
    <property type="match status" value="1"/>
</dbReference>
<dbReference type="GO" id="GO:0005737">
    <property type="term" value="C:cytoplasm"/>
    <property type="evidence" value="ECO:0007669"/>
    <property type="project" value="UniProtKB-SubCell"/>
</dbReference>
<keyword evidence="3 6" id="KW-0028">Amino-acid biosynthesis</keyword>
<gene>
    <name evidence="6" type="primary">hisB</name>
    <name evidence="8" type="ordered locus">DEFDS_0044</name>
</gene>
<dbReference type="EMBL" id="AP011529">
    <property type="protein sequence ID" value="BAI79556.1"/>
    <property type="molecule type" value="Genomic_DNA"/>
</dbReference>
<dbReference type="FunFam" id="3.30.230.40:FF:000003">
    <property type="entry name" value="Imidazoleglycerol-phosphate dehydratase HisB"/>
    <property type="match status" value="1"/>
</dbReference>
<proteinExistence type="inferred from homology"/>
<evidence type="ECO:0000256" key="7">
    <source>
        <dbReference type="RuleBase" id="RU000599"/>
    </source>
</evidence>
<name>D3PAD3_DEFDS</name>
<evidence type="ECO:0000256" key="4">
    <source>
        <dbReference type="ARBA" id="ARBA00023102"/>
    </source>
</evidence>
<keyword evidence="9" id="KW-1185">Reference proteome</keyword>
<dbReference type="Pfam" id="PF00475">
    <property type="entry name" value="IGPD"/>
    <property type="match status" value="1"/>
</dbReference>
<dbReference type="InterPro" id="IPR020568">
    <property type="entry name" value="Ribosomal_Su5_D2-typ_SF"/>
</dbReference>
<dbReference type="PANTHER" id="PTHR23133">
    <property type="entry name" value="IMIDAZOLEGLYCEROL-PHOSPHATE DEHYDRATASE HIS7"/>
    <property type="match status" value="1"/>
</dbReference>
<comment type="subcellular location">
    <subcellularLocation>
        <location evidence="6 7">Cytoplasm</location>
    </subcellularLocation>
</comment>